<proteinExistence type="inferred from homology"/>
<name>A0A3S1B7J3_ELYCH</name>
<dbReference type="GO" id="GO:0000266">
    <property type="term" value="P:mitochondrial fission"/>
    <property type="evidence" value="ECO:0007669"/>
    <property type="project" value="TreeGrafter"/>
</dbReference>
<evidence type="ECO:0000313" key="5">
    <source>
        <dbReference type="Proteomes" id="UP000271974"/>
    </source>
</evidence>
<protein>
    <recommendedName>
        <fullName evidence="2">Mitochondrial fission process protein 1</fullName>
    </recommendedName>
    <alternativeName>
        <fullName evidence="3">Mitochondrial 18 kDa protein</fullName>
    </alternativeName>
</protein>
<organism evidence="4 5">
    <name type="scientific">Elysia chlorotica</name>
    <name type="common">Eastern emerald elysia</name>
    <name type="synonym">Sea slug</name>
    <dbReference type="NCBI Taxonomy" id="188477"/>
    <lineage>
        <taxon>Eukaryota</taxon>
        <taxon>Metazoa</taxon>
        <taxon>Spiralia</taxon>
        <taxon>Lophotrochozoa</taxon>
        <taxon>Mollusca</taxon>
        <taxon>Gastropoda</taxon>
        <taxon>Heterobranchia</taxon>
        <taxon>Euthyneura</taxon>
        <taxon>Panpulmonata</taxon>
        <taxon>Sacoglossa</taxon>
        <taxon>Placobranchoidea</taxon>
        <taxon>Plakobranchidae</taxon>
        <taxon>Elysia</taxon>
    </lineage>
</organism>
<gene>
    <name evidence="4" type="ORF">EGW08_014384</name>
</gene>
<sequence>MTKITEDKKAKEYDVFKDSLFRYLGYANEVGEAFRVLVPVSVVKLSYVVASGYVVADSFDKGFKVWKKPAAAGGERYKKVAVAATDTLIWQGLASVAIPGFTINRICWLSRLALGRAPGVPPALQKWGVVAAGLGSIPFIVSPIDRGVDFFMDSTLRRLSFWDH</sequence>
<accession>A0A3S1B7J3</accession>
<dbReference type="Proteomes" id="UP000271974">
    <property type="component" value="Unassembled WGS sequence"/>
</dbReference>
<dbReference type="EMBL" id="RQTK01000546">
    <property type="protein sequence ID" value="RUS77871.1"/>
    <property type="molecule type" value="Genomic_DNA"/>
</dbReference>
<comment type="caution">
    <text evidence="4">The sequence shown here is derived from an EMBL/GenBank/DDBJ whole genome shotgun (WGS) entry which is preliminary data.</text>
</comment>
<dbReference type="GO" id="GO:0005739">
    <property type="term" value="C:mitochondrion"/>
    <property type="evidence" value="ECO:0007669"/>
    <property type="project" value="TreeGrafter"/>
</dbReference>
<dbReference type="AlphaFoldDB" id="A0A3S1B7J3"/>
<dbReference type="PANTHER" id="PTHR11001">
    <property type="entry name" value="MITOCHONDRIAL FISSION PROCESS PROTEIN 1"/>
    <property type="match status" value="1"/>
</dbReference>
<dbReference type="PANTHER" id="PTHR11001:SF2">
    <property type="entry name" value="MITOCHONDRIAL FISSION PROCESS PROTEIN 1"/>
    <property type="match status" value="1"/>
</dbReference>
<reference evidence="4 5" key="1">
    <citation type="submission" date="2019-01" db="EMBL/GenBank/DDBJ databases">
        <title>A draft genome assembly of the solar-powered sea slug Elysia chlorotica.</title>
        <authorList>
            <person name="Cai H."/>
            <person name="Li Q."/>
            <person name="Fang X."/>
            <person name="Li J."/>
            <person name="Curtis N.E."/>
            <person name="Altenburger A."/>
            <person name="Shibata T."/>
            <person name="Feng M."/>
            <person name="Maeda T."/>
            <person name="Schwartz J.A."/>
            <person name="Shigenobu S."/>
            <person name="Lundholm N."/>
            <person name="Nishiyama T."/>
            <person name="Yang H."/>
            <person name="Hasebe M."/>
            <person name="Li S."/>
            <person name="Pierce S.K."/>
            <person name="Wang J."/>
        </authorList>
    </citation>
    <scope>NUCLEOTIDE SEQUENCE [LARGE SCALE GENOMIC DNA]</scope>
    <source>
        <strain evidence="4">EC2010</strain>
        <tissue evidence="4">Whole organism of an adult</tissue>
    </source>
</reference>
<dbReference type="InterPro" id="IPR019560">
    <property type="entry name" value="Mitochondrial_18_kDa_protein"/>
</dbReference>
<dbReference type="OrthoDB" id="424969at2759"/>
<evidence type="ECO:0000256" key="1">
    <source>
        <dbReference type="ARBA" id="ARBA00009224"/>
    </source>
</evidence>
<evidence type="ECO:0000256" key="2">
    <source>
        <dbReference type="ARBA" id="ARBA00017835"/>
    </source>
</evidence>
<dbReference type="Pfam" id="PF10558">
    <property type="entry name" value="MTP18"/>
    <property type="match status" value="2"/>
</dbReference>
<keyword evidence="5" id="KW-1185">Reference proteome</keyword>
<evidence type="ECO:0000256" key="3">
    <source>
        <dbReference type="ARBA" id="ARBA00029631"/>
    </source>
</evidence>
<comment type="similarity">
    <text evidence="1">Belongs to the MTFP1 family.</text>
</comment>
<evidence type="ECO:0000313" key="4">
    <source>
        <dbReference type="EMBL" id="RUS77871.1"/>
    </source>
</evidence>